<comment type="function">
    <text evidence="4">Involved in the assembly of lipopolysaccharide (LPS). Required for the translocation of LPS from the inner membrane to the outer membrane. May form a bridge between the inner membrane and the outer membrane, via interactions with LptC and LptD, thereby facilitating LPS transfer across the periplasm.</text>
</comment>
<gene>
    <name evidence="4 6" type="primary">lptA</name>
    <name evidence="6" type="ORF">H9847_06285</name>
</gene>
<dbReference type="GO" id="GO:0030288">
    <property type="term" value="C:outer membrane-bounded periplasmic space"/>
    <property type="evidence" value="ECO:0007669"/>
    <property type="project" value="TreeGrafter"/>
</dbReference>
<dbReference type="GO" id="GO:0001530">
    <property type="term" value="F:lipopolysaccharide binding"/>
    <property type="evidence" value="ECO:0007669"/>
    <property type="project" value="InterPro"/>
</dbReference>
<accession>A0A948TG76</accession>
<dbReference type="GO" id="GO:0015920">
    <property type="term" value="P:lipopolysaccharide transport"/>
    <property type="evidence" value="ECO:0007669"/>
    <property type="project" value="UniProtKB-UniRule"/>
</dbReference>
<dbReference type="GO" id="GO:0017089">
    <property type="term" value="F:glycolipid transfer activity"/>
    <property type="evidence" value="ECO:0007669"/>
    <property type="project" value="TreeGrafter"/>
</dbReference>
<evidence type="ECO:0000256" key="1">
    <source>
        <dbReference type="ARBA" id="ARBA00022448"/>
    </source>
</evidence>
<feature type="domain" description="Organic solvent tolerance-like N-terminal" evidence="5">
    <location>
        <begin position="52"/>
        <end position="162"/>
    </location>
</feature>
<protein>
    <recommendedName>
        <fullName evidence="4">Lipopolysaccharide export system protein LptA</fullName>
    </recommendedName>
</protein>
<sequence length="194" mass="21416">MLCTIHNQLLKLRMRSALSLSPLLWAGCALGSFLLLASPAQALESDKEQPITIESVEQSADLQTNKLLFSGDVVATQGSIKLTADKVEVTRNTDGSLQSIVAYGNPTTFEQKQDNGRYIRSRSTTISYLPAETKIVLQGRAVIWQGDSRMSGERIEYNINTQRMYAVNNNSQGGRVLSTFVPADFNKDKDAEKK</sequence>
<evidence type="ECO:0000256" key="4">
    <source>
        <dbReference type="HAMAP-Rule" id="MF_01914"/>
    </source>
</evidence>
<dbReference type="Gene3D" id="2.60.450.10">
    <property type="entry name" value="Lipopolysaccharide (LPS) transport protein A like domain"/>
    <property type="match status" value="1"/>
</dbReference>
<dbReference type="HAMAP" id="MF_01914">
    <property type="entry name" value="LPS_assembly_LptA"/>
    <property type="match status" value="1"/>
</dbReference>
<dbReference type="PANTHER" id="PTHR36504">
    <property type="entry name" value="LIPOPOLYSACCHARIDE EXPORT SYSTEM PROTEIN LPTA"/>
    <property type="match status" value="1"/>
</dbReference>
<keyword evidence="3 4" id="KW-0574">Periplasm</keyword>
<dbReference type="NCBIfam" id="TIGR03002">
    <property type="entry name" value="outer_YhbN_LptA"/>
    <property type="match status" value="1"/>
</dbReference>
<comment type="subunit">
    <text evidence="4">Component of the lipopolysaccharide transport and assembly complex.</text>
</comment>
<reference evidence="6" key="2">
    <citation type="submission" date="2021-04" db="EMBL/GenBank/DDBJ databases">
        <authorList>
            <person name="Gilroy R."/>
        </authorList>
    </citation>
    <scope>NUCLEOTIDE SEQUENCE</scope>
    <source>
        <strain evidence="6">378</strain>
    </source>
</reference>
<comment type="caution">
    <text evidence="6">The sequence shown here is derived from an EMBL/GenBank/DDBJ whole genome shotgun (WGS) entry which is preliminary data.</text>
</comment>
<dbReference type="GO" id="GO:0009279">
    <property type="term" value="C:cell outer membrane"/>
    <property type="evidence" value="ECO:0007669"/>
    <property type="project" value="TreeGrafter"/>
</dbReference>
<dbReference type="Pfam" id="PF03968">
    <property type="entry name" value="LptD_N"/>
    <property type="match status" value="1"/>
</dbReference>
<dbReference type="InterPro" id="IPR014340">
    <property type="entry name" value="LptA"/>
</dbReference>
<dbReference type="InterPro" id="IPR052037">
    <property type="entry name" value="LPS_export_LptA"/>
</dbReference>
<comment type="subcellular location">
    <subcellularLocation>
        <location evidence="4">Periplasm</location>
    </subcellularLocation>
</comment>
<evidence type="ECO:0000259" key="5">
    <source>
        <dbReference type="Pfam" id="PF03968"/>
    </source>
</evidence>
<organism evidence="6 7">
    <name type="scientific">Candidatus Anaerobiospirillum pullicola</name>
    <dbReference type="NCBI Taxonomy" id="2838451"/>
    <lineage>
        <taxon>Bacteria</taxon>
        <taxon>Pseudomonadati</taxon>
        <taxon>Pseudomonadota</taxon>
        <taxon>Gammaproteobacteria</taxon>
        <taxon>Aeromonadales</taxon>
        <taxon>Succinivibrionaceae</taxon>
        <taxon>Anaerobiospirillum</taxon>
    </lineage>
</organism>
<dbReference type="EMBL" id="JAHLFE010000128">
    <property type="protein sequence ID" value="MBU3844461.1"/>
    <property type="molecule type" value="Genomic_DNA"/>
</dbReference>
<dbReference type="AlphaFoldDB" id="A0A948TG76"/>
<proteinExistence type="inferred from homology"/>
<reference evidence="6" key="1">
    <citation type="journal article" date="2021" name="PeerJ">
        <title>Extensive microbial diversity within the chicken gut microbiome revealed by metagenomics and culture.</title>
        <authorList>
            <person name="Gilroy R."/>
            <person name="Ravi A."/>
            <person name="Getino M."/>
            <person name="Pursley I."/>
            <person name="Horton D.L."/>
            <person name="Alikhan N.F."/>
            <person name="Baker D."/>
            <person name="Gharbi K."/>
            <person name="Hall N."/>
            <person name="Watson M."/>
            <person name="Adriaenssens E.M."/>
            <person name="Foster-Nyarko E."/>
            <person name="Jarju S."/>
            <person name="Secka A."/>
            <person name="Antonio M."/>
            <person name="Oren A."/>
            <person name="Chaudhuri R.R."/>
            <person name="La Ragione R."/>
            <person name="Hildebrand F."/>
            <person name="Pallen M.J."/>
        </authorList>
    </citation>
    <scope>NUCLEOTIDE SEQUENCE</scope>
    <source>
        <strain evidence="6">378</strain>
    </source>
</reference>
<dbReference type="InterPro" id="IPR005653">
    <property type="entry name" value="OstA-like_N"/>
</dbReference>
<evidence type="ECO:0000313" key="6">
    <source>
        <dbReference type="EMBL" id="MBU3844461.1"/>
    </source>
</evidence>
<name>A0A948TG76_9GAMM</name>
<dbReference type="GO" id="GO:0043165">
    <property type="term" value="P:Gram-negative-bacterium-type cell outer membrane assembly"/>
    <property type="evidence" value="ECO:0007669"/>
    <property type="project" value="UniProtKB-UniRule"/>
</dbReference>
<keyword evidence="1 4" id="KW-0813">Transport</keyword>
<comment type="similarity">
    <text evidence="4">Belongs to the LptA family.</text>
</comment>
<dbReference type="Proteomes" id="UP000733611">
    <property type="component" value="Unassembled WGS sequence"/>
</dbReference>
<evidence type="ECO:0000256" key="3">
    <source>
        <dbReference type="ARBA" id="ARBA00022764"/>
    </source>
</evidence>
<evidence type="ECO:0000313" key="7">
    <source>
        <dbReference type="Proteomes" id="UP000733611"/>
    </source>
</evidence>
<dbReference type="PANTHER" id="PTHR36504:SF1">
    <property type="entry name" value="LIPOPOLYSACCHARIDE EXPORT SYSTEM PROTEIN LPTA"/>
    <property type="match status" value="1"/>
</dbReference>
<evidence type="ECO:0000256" key="2">
    <source>
        <dbReference type="ARBA" id="ARBA00022729"/>
    </source>
</evidence>
<keyword evidence="2" id="KW-0732">Signal</keyword>